<feature type="compositionally biased region" description="Low complexity" evidence="2">
    <location>
        <begin position="463"/>
        <end position="473"/>
    </location>
</feature>
<dbReference type="STRING" id="6573.A0A210QJ33"/>
<feature type="compositionally biased region" description="Polar residues" evidence="2">
    <location>
        <begin position="485"/>
        <end position="495"/>
    </location>
</feature>
<dbReference type="GO" id="GO:0031122">
    <property type="term" value="P:cytoplasmic microtubule organization"/>
    <property type="evidence" value="ECO:0007669"/>
    <property type="project" value="TreeGrafter"/>
</dbReference>
<dbReference type="AlphaFoldDB" id="A0A210QJ33"/>
<feature type="region of interest" description="Disordered" evidence="2">
    <location>
        <begin position="456"/>
        <end position="544"/>
    </location>
</feature>
<feature type="region of interest" description="Disordered" evidence="2">
    <location>
        <begin position="1"/>
        <end position="62"/>
    </location>
</feature>
<feature type="coiled-coil region" evidence="1">
    <location>
        <begin position="416"/>
        <end position="450"/>
    </location>
</feature>
<feature type="compositionally biased region" description="Basic and acidic residues" evidence="2">
    <location>
        <begin position="102"/>
        <end position="114"/>
    </location>
</feature>
<reference evidence="3 4" key="1">
    <citation type="journal article" date="2017" name="Nat. Ecol. Evol.">
        <title>Scallop genome provides insights into evolution of bilaterian karyotype and development.</title>
        <authorList>
            <person name="Wang S."/>
            <person name="Zhang J."/>
            <person name="Jiao W."/>
            <person name="Li J."/>
            <person name="Xun X."/>
            <person name="Sun Y."/>
            <person name="Guo X."/>
            <person name="Huan P."/>
            <person name="Dong B."/>
            <person name="Zhang L."/>
            <person name="Hu X."/>
            <person name="Sun X."/>
            <person name="Wang J."/>
            <person name="Zhao C."/>
            <person name="Wang Y."/>
            <person name="Wang D."/>
            <person name="Huang X."/>
            <person name="Wang R."/>
            <person name="Lv J."/>
            <person name="Li Y."/>
            <person name="Zhang Z."/>
            <person name="Liu B."/>
            <person name="Lu W."/>
            <person name="Hui Y."/>
            <person name="Liang J."/>
            <person name="Zhou Z."/>
            <person name="Hou R."/>
            <person name="Li X."/>
            <person name="Liu Y."/>
            <person name="Li H."/>
            <person name="Ning X."/>
            <person name="Lin Y."/>
            <person name="Zhao L."/>
            <person name="Xing Q."/>
            <person name="Dou J."/>
            <person name="Li Y."/>
            <person name="Mao J."/>
            <person name="Guo H."/>
            <person name="Dou H."/>
            <person name="Li T."/>
            <person name="Mu C."/>
            <person name="Jiang W."/>
            <person name="Fu Q."/>
            <person name="Fu X."/>
            <person name="Miao Y."/>
            <person name="Liu J."/>
            <person name="Yu Q."/>
            <person name="Li R."/>
            <person name="Liao H."/>
            <person name="Li X."/>
            <person name="Kong Y."/>
            <person name="Jiang Z."/>
            <person name="Chourrout D."/>
            <person name="Li R."/>
            <person name="Bao Z."/>
        </authorList>
    </citation>
    <scope>NUCLEOTIDE SEQUENCE [LARGE SCALE GENOMIC DNA]</scope>
    <source>
        <strain evidence="3 4">PY_sf001</strain>
    </source>
</reference>
<evidence type="ECO:0000256" key="1">
    <source>
        <dbReference type="SAM" id="Coils"/>
    </source>
</evidence>
<dbReference type="InterPro" id="IPR038929">
    <property type="entry name" value="CCDC13"/>
</dbReference>
<evidence type="ECO:0000313" key="3">
    <source>
        <dbReference type="EMBL" id="OWF48709.1"/>
    </source>
</evidence>
<feature type="compositionally biased region" description="Basic and acidic residues" evidence="2">
    <location>
        <begin position="274"/>
        <end position="284"/>
    </location>
</feature>
<feature type="compositionally biased region" description="Basic and acidic residues" evidence="2">
    <location>
        <begin position="293"/>
        <end position="320"/>
    </location>
</feature>
<comment type="caution">
    <text evidence="3">The sequence shown here is derived from an EMBL/GenBank/DDBJ whole genome shotgun (WGS) entry which is preliminary data.</text>
</comment>
<feature type="coiled-coil region" evidence="1">
    <location>
        <begin position="194"/>
        <end position="228"/>
    </location>
</feature>
<evidence type="ECO:0000313" key="4">
    <source>
        <dbReference type="Proteomes" id="UP000242188"/>
    </source>
</evidence>
<dbReference type="GO" id="GO:1905515">
    <property type="term" value="P:non-motile cilium assembly"/>
    <property type="evidence" value="ECO:0007669"/>
    <property type="project" value="TreeGrafter"/>
</dbReference>
<feature type="coiled-coil region" evidence="1">
    <location>
        <begin position="561"/>
        <end position="609"/>
    </location>
</feature>
<feature type="region of interest" description="Disordered" evidence="2">
    <location>
        <begin position="618"/>
        <end position="653"/>
    </location>
</feature>
<feature type="region of interest" description="Disordered" evidence="2">
    <location>
        <begin position="102"/>
        <end position="123"/>
    </location>
</feature>
<proteinExistence type="predicted"/>
<keyword evidence="4" id="KW-1185">Reference proteome</keyword>
<keyword evidence="1" id="KW-0175">Coiled coil</keyword>
<feature type="compositionally biased region" description="Low complexity" evidence="2">
    <location>
        <begin position="9"/>
        <end position="19"/>
    </location>
</feature>
<dbReference type="OrthoDB" id="10258312at2759"/>
<name>A0A210QJ33_MIZYE</name>
<protein>
    <submittedName>
        <fullName evidence="3">Coiled-coil domain-containing protein 13</fullName>
    </submittedName>
</protein>
<feature type="region of interest" description="Disordered" evidence="2">
    <location>
        <begin position="271"/>
        <end position="320"/>
    </location>
</feature>
<feature type="compositionally biased region" description="Polar residues" evidence="2">
    <location>
        <begin position="618"/>
        <end position="627"/>
    </location>
</feature>
<organism evidence="3 4">
    <name type="scientific">Mizuhopecten yessoensis</name>
    <name type="common">Japanese scallop</name>
    <name type="synonym">Patinopecten yessoensis</name>
    <dbReference type="NCBI Taxonomy" id="6573"/>
    <lineage>
        <taxon>Eukaryota</taxon>
        <taxon>Metazoa</taxon>
        <taxon>Spiralia</taxon>
        <taxon>Lophotrochozoa</taxon>
        <taxon>Mollusca</taxon>
        <taxon>Bivalvia</taxon>
        <taxon>Autobranchia</taxon>
        <taxon>Pteriomorphia</taxon>
        <taxon>Pectinida</taxon>
        <taxon>Pectinoidea</taxon>
        <taxon>Pectinidae</taxon>
        <taxon>Mizuhopecten</taxon>
    </lineage>
</organism>
<feature type="compositionally biased region" description="Polar residues" evidence="2">
    <location>
        <begin position="517"/>
        <end position="528"/>
    </location>
</feature>
<feature type="compositionally biased region" description="Polar residues" evidence="2">
    <location>
        <begin position="637"/>
        <end position="653"/>
    </location>
</feature>
<dbReference type="PANTHER" id="PTHR31935:SF1">
    <property type="entry name" value="COILED-COIL DOMAIN-CONTAINING PROTEIN 13"/>
    <property type="match status" value="1"/>
</dbReference>
<accession>A0A210QJ33</accession>
<dbReference type="PANTHER" id="PTHR31935">
    <property type="entry name" value="COILED-COIL DOMAIN-CONTAINING PROTEIN 13"/>
    <property type="match status" value="1"/>
</dbReference>
<dbReference type="EMBL" id="NEDP02003415">
    <property type="protein sequence ID" value="OWF48709.1"/>
    <property type="molecule type" value="Genomic_DNA"/>
</dbReference>
<evidence type="ECO:0000256" key="2">
    <source>
        <dbReference type="SAM" id="MobiDB-lite"/>
    </source>
</evidence>
<dbReference type="Proteomes" id="UP000242188">
    <property type="component" value="Unassembled WGS sequence"/>
</dbReference>
<gene>
    <name evidence="3" type="ORF">KP79_PYT04926</name>
</gene>
<sequence>MEDTGSETLKQQFQLLQEQQQKKLQRRKQRQDQKEKSSVQKPAAPPTFGVEDQLDLKLADPVPKGSSYLSEELVEHLNQQIRELKDENGRVYKLLSEKDFELRNMKKKREEDKSGASGLTNETAATKIVELSKKVRELTSEMEVERTKSKQLARKCMDLSNQISSIPQEARSMMGSAVSLRLQAEEKSEDQVDVKAIQDKLKQTESKVSDYRNQISSLKQELKIVNKVLSQEIGDNVNVQSLLNTNSSWRGRSQQILGLQARLEDLRAQLASKTKPEGDLEKDMMGMTSSRRRTADDRHREQLRKLDKERKESQEKQANELKALEEEHEALKTKLDASKTRNKVLANEIKSMKGQMQTCIQKGHHDDELIEALMRQQSKLQKLLEESGSDKMVNSQQAEAQLKHMSMKAQQDSNIVQQLKVIVTEKESKVHQLEDEIRQLKRNHLHKAQEEGVSQLFQHVDNRPPSSIPSSRPMTCDNNIELDFTVSSVTPTQSRLSERPPSGMKDRPLSSAMDRPLTSNSMLDSSRVPSRKSARTPTNNHADRQAIADLTYQCQEYHTVMQATEVERDRLSELVQVVQNRMTEQTERLTELQNELVQQRRKNALLEKQIGKNKVESQNMINKSSSAVPRGRKQTPGRASSQSTMSANPLSSSMMGKDMLGAMDEEDIDTMNIEEVKTNLEIQRDENEALKTALQSTLKAKDEDLQSYYNIMEETKKVFLQALRQYKQNVTGT</sequence>
<dbReference type="GO" id="GO:0034451">
    <property type="term" value="C:centriolar satellite"/>
    <property type="evidence" value="ECO:0007669"/>
    <property type="project" value="TreeGrafter"/>
</dbReference>
<dbReference type="Gene3D" id="1.20.5.170">
    <property type="match status" value="1"/>
</dbReference>